<keyword evidence="5" id="KW-1133">Transmembrane helix</keyword>
<keyword evidence="6" id="KW-0472">Membrane</keyword>
<feature type="compositionally biased region" description="Basic and acidic residues" evidence="7">
    <location>
        <begin position="266"/>
        <end position="278"/>
    </location>
</feature>
<evidence type="ECO:0000256" key="6">
    <source>
        <dbReference type="ARBA" id="ARBA00023136"/>
    </source>
</evidence>
<sequence>MVAEALTREPSQGTGMVAEALTREPSQGTGMVAEALTRESSQGTGMVAEALTRESSQGTGMVAEALTRESSLEMGEDGGRRISPPVDKSFALSALITPTLAATDISGTLATNNILPDLSLLSPETKLILNGGQRSAFVESDGAFTLYNVPDGSHLLEVISVDYVFDKIRIDVSGKDVTASLTLTGTSWSNLGNPVTTPLELSARGKNDFFVPREGFNPASLLSNPMMLMSVVSMGLVFILPKLQPSEEELAAEAAEQQQGQVQGGEGREAQLEPRRQQQQDPDMPNLQIPDVSQMMANWFAPKPQSGPHRK</sequence>
<dbReference type="InterPro" id="IPR013784">
    <property type="entry name" value="Carb-bd-like_fold"/>
</dbReference>
<dbReference type="AlphaFoldDB" id="A0AAD5SCZ1"/>
<dbReference type="SUPFAM" id="SSF49452">
    <property type="entry name" value="Starch-binding domain-like"/>
    <property type="match status" value="1"/>
</dbReference>
<dbReference type="InterPro" id="IPR019008">
    <property type="entry name" value="Beta_sandwich_EMC7"/>
</dbReference>
<organism evidence="9 10">
    <name type="scientific">Rhizophlyctis rosea</name>
    <dbReference type="NCBI Taxonomy" id="64517"/>
    <lineage>
        <taxon>Eukaryota</taxon>
        <taxon>Fungi</taxon>
        <taxon>Fungi incertae sedis</taxon>
        <taxon>Chytridiomycota</taxon>
        <taxon>Chytridiomycota incertae sedis</taxon>
        <taxon>Chytridiomycetes</taxon>
        <taxon>Rhizophlyctidales</taxon>
        <taxon>Rhizophlyctidaceae</taxon>
        <taxon>Rhizophlyctis</taxon>
    </lineage>
</organism>
<evidence type="ECO:0000259" key="8">
    <source>
        <dbReference type="Pfam" id="PF09430"/>
    </source>
</evidence>
<dbReference type="InterPro" id="IPR039163">
    <property type="entry name" value="EMC7"/>
</dbReference>
<proteinExistence type="inferred from homology"/>
<evidence type="ECO:0000256" key="2">
    <source>
        <dbReference type="ARBA" id="ARBA00008880"/>
    </source>
</evidence>
<dbReference type="Proteomes" id="UP001212841">
    <property type="component" value="Unassembled WGS sequence"/>
</dbReference>
<evidence type="ECO:0000256" key="3">
    <source>
        <dbReference type="ARBA" id="ARBA00022692"/>
    </source>
</evidence>
<feature type="region of interest" description="Disordered" evidence="7">
    <location>
        <begin position="250"/>
        <end position="311"/>
    </location>
</feature>
<dbReference type="EMBL" id="JADGJD010000500">
    <property type="protein sequence ID" value="KAJ3050554.1"/>
    <property type="molecule type" value="Genomic_DNA"/>
</dbReference>
<evidence type="ECO:0000256" key="4">
    <source>
        <dbReference type="ARBA" id="ARBA00022729"/>
    </source>
</evidence>
<gene>
    <name evidence="9" type="ORF">HK097_008500</name>
</gene>
<evidence type="ECO:0000256" key="1">
    <source>
        <dbReference type="ARBA" id="ARBA00004167"/>
    </source>
</evidence>
<accession>A0AAD5SCZ1</accession>
<dbReference type="PANTHER" id="PTHR13605">
    <property type="entry name" value="ER MEMBRANE PROTEIN COMPLEX SUBUNIT 7"/>
    <property type="match status" value="1"/>
</dbReference>
<feature type="domain" description="ER membrane protein complex subunit 7 beta-sandwich" evidence="8">
    <location>
        <begin position="120"/>
        <end position="229"/>
    </location>
</feature>
<feature type="compositionally biased region" description="Low complexity" evidence="7">
    <location>
        <begin position="252"/>
        <end position="261"/>
    </location>
</feature>
<dbReference type="Pfam" id="PF09430">
    <property type="entry name" value="EMC7_beta-sandw"/>
    <property type="match status" value="1"/>
</dbReference>
<keyword evidence="3" id="KW-0812">Transmembrane</keyword>
<evidence type="ECO:0000256" key="5">
    <source>
        <dbReference type="ARBA" id="ARBA00022989"/>
    </source>
</evidence>
<dbReference type="GO" id="GO:0030246">
    <property type="term" value="F:carbohydrate binding"/>
    <property type="evidence" value="ECO:0007669"/>
    <property type="project" value="InterPro"/>
</dbReference>
<protein>
    <recommendedName>
        <fullName evidence="8">ER membrane protein complex subunit 7 beta-sandwich domain-containing protein</fullName>
    </recommendedName>
</protein>
<evidence type="ECO:0000256" key="7">
    <source>
        <dbReference type="SAM" id="MobiDB-lite"/>
    </source>
</evidence>
<comment type="caution">
    <text evidence="9">The sequence shown here is derived from an EMBL/GenBank/DDBJ whole genome shotgun (WGS) entry which is preliminary data.</text>
</comment>
<dbReference type="PANTHER" id="PTHR13605:SF4">
    <property type="entry name" value="ER MEMBRANE PROTEIN COMPLEX SUBUNIT 7"/>
    <property type="match status" value="1"/>
</dbReference>
<dbReference type="GO" id="GO:0072546">
    <property type="term" value="C:EMC complex"/>
    <property type="evidence" value="ECO:0007669"/>
    <property type="project" value="TreeGrafter"/>
</dbReference>
<evidence type="ECO:0000313" key="10">
    <source>
        <dbReference type="Proteomes" id="UP001212841"/>
    </source>
</evidence>
<keyword evidence="10" id="KW-1185">Reference proteome</keyword>
<comment type="similarity">
    <text evidence="2">Belongs to the EMC7 family.</text>
</comment>
<keyword evidence="4" id="KW-0732">Signal</keyword>
<comment type="subcellular location">
    <subcellularLocation>
        <location evidence="1">Membrane</location>
        <topology evidence="1">Single-pass membrane protein</topology>
    </subcellularLocation>
</comment>
<reference evidence="9" key="1">
    <citation type="submission" date="2020-05" db="EMBL/GenBank/DDBJ databases">
        <title>Phylogenomic resolution of chytrid fungi.</title>
        <authorList>
            <person name="Stajich J.E."/>
            <person name="Amses K."/>
            <person name="Simmons R."/>
            <person name="Seto K."/>
            <person name="Myers J."/>
            <person name="Bonds A."/>
            <person name="Quandt C.A."/>
            <person name="Barry K."/>
            <person name="Liu P."/>
            <person name="Grigoriev I."/>
            <person name="Longcore J.E."/>
            <person name="James T.Y."/>
        </authorList>
    </citation>
    <scope>NUCLEOTIDE SEQUENCE</scope>
    <source>
        <strain evidence="9">JEL0318</strain>
    </source>
</reference>
<name>A0AAD5SCZ1_9FUNG</name>
<evidence type="ECO:0000313" key="9">
    <source>
        <dbReference type="EMBL" id="KAJ3050554.1"/>
    </source>
</evidence>